<dbReference type="Gene3D" id="3.40.50.720">
    <property type="entry name" value="NAD(P)-binding Rossmann-like Domain"/>
    <property type="match status" value="1"/>
</dbReference>
<accession>F8GWA5</accession>
<dbReference type="EC" id="1.1.1.100" evidence="5"/>
<dbReference type="SMART" id="SM00822">
    <property type="entry name" value="PKS_KR"/>
    <property type="match status" value="1"/>
</dbReference>
<dbReference type="HOGENOM" id="CLU_010194_42_0_4"/>
<dbReference type="Pfam" id="PF00106">
    <property type="entry name" value="adh_short"/>
    <property type="match status" value="1"/>
</dbReference>
<dbReference type="RefSeq" id="WP_013958736.1">
    <property type="nucleotide sequence ID" value="NC_015727.1"/>
</dbReference>
<comment type="similarity">
    <text evidence="1 3">Belongs to the short-chain dehydrogenases/reductases (SDR) family.</text>
</comment>
<evidence type="ECO:0000256" key="3">
    <source>
        <dbReference type="RuleBase" id="RU000363"/>
    </source>
</evidence>
<evidence type="ECO:0000313" key="5">
    <source>
        <dbReference type="EMBL" id="AEI81680.1"/>
    </source>
</evidence>
<sequence>MNISGNVFIVTGGGSGLGAATVKVLAQQGAIVVIVDLDATKGQAIAKDTGGVFWRTDVSDEASVKEMYAFACGLGKLRGLVNCAGIAPAEKIIGKSGIHAMSSFMRTMQINVGGTFNLLRLAADIMASQDPVETGERGVIINTASIAAFDGQIGQTAYAASKGAIVSMTLPLARELARFGIRVMTIAPGIMETPMLLAMPPEVQKALGDAVPFPPRMGKPDEFAGLVEYILGNAYLNGDVIRLDGAIRMPPK</sequence>
<dbReference type="Proteomes" id="UP000006798">
    <property type="component" value="Plasmid pBB1"/>
</dbReference>
<dbReference type="InterPro" id="IPR002347">
    <property type="entry name" value="SDR_fam"/>
</dbReference>
<protein>
    <submittedName>
        <fullName evidence="5">3-oxoacyl-[acyl-carrier-protein] reductase FabG</fullName>
        <ecNumber evidence="5">1.1.1.100</ecNumber>
    </submittedName>
</protein>
<keyword evidence="5" id="KW-0614">Plasmid</keyword>
<dbReference type="PROSITE" id="PS00061">
    <property type="entry name" value="ADH_SHORT"/>
    <property type="match status" value="1"/>
</dbReference>
<dbReference type="InterPro" id="IPR057326">
    <property type="entry name" value="KR_dom"/>
</dbReference>
<dbReference type="InterPro" id="IPR020904">
    <property type="entry name" value="Sc_DH/Rdtase_CS"/>
</dbReference>
<dbReference type="InterPro" id="IPR036291">
    <property type="entry name" value="NAD(P)-bd_dom_sf"/>
</dbReference>
<proteinExistence type="inferred from homology"/>
<dbReference type="SUPFAM" id="SSF51735">
    <property type="entry name" value="NAD(P)-binding Rossmann-fold domains"/>
    <property type="match status" value="1"/>
</dbReference>
<evidence type="ECO:0000313" key="6">
    <source>
        <dbReference type="Proteomes" id="UP000006798"/>
    </source>
</evidence>
<dbReference type="PRINTS" id="PR00081">
    <property type="entry name" value="GDHRDH"/>
</dbReference>
<dbReference type="GeneID" id="34311750"/>
<geneLocation type="plasmid" evidence="5 6">
    <name>pBB1</name>
</geneLocation>
<feature type="domain" description="Ketoreductase" evidence="4">
    <location>
        <begin position="6"/>
        <end position="193"/>
    </location>
</feature>
<evidence type="ECO:0000256" key="1">
    <source>
        <dbReference type="ARBA" id="ARBA00006484"/>
    </source>
</evidence>
<evidence type="ECO:0000259" key="4">
    <source>
        <dbReference type="SMART" id="SM00822"/>
    </source>
</evidence>
<dbReference type="GO" id="GO:0004316">
    <property type="term" value="F:3-oxoacyl-[acyl-carrier-protein] reductase (NADPH) activity"/>
    <property type="evidence" value="ECO:0007669"/>
    <property type="project" value="UniProtKB-EC"/>
</dbReference>
<dbReference type="KEGG" id="cnc:CNE_BB1p02560"/>
<evidence type="ECO:0000256" key="2">
    <source>
        <dbReference type="ARBA" id="ARBA00023002"/>
    </source>
</evidence>
<dbReference type="FunFam" id="3.40.50.720:FF:000215">
    <property type="entry name" value="3-hydroxyacyl-CoA dehydrogenase type-2"/>
    <property type="match status" value="1"/>
</dbReference>
<keyword evidence="2 5" id="KW-0560">Oxidoreductase</keyword>
<dbReference type="AlphaFoldDB" id="F8GWA5"/>
<dbReference type="PANTHER" id="PTHR43658:SF8">
    <property type="entry name" value="17-BETA-HYDROXYSTEROID DEHYDROGENASE 14-RELATED"/>
    <property type="match status" value="1"/>
</dbReference>
<gene>
    <name evidence="5" type="primary">fabG5</name>
    <name evidence="5" type="ordered locus">CNE_BB1p02560</name>
</gene>
<reference evidence="5 6" key="1">
    <citation type="journal article" date="2011" name="J. Bacteriol.">
        <title>Complete genome sequence of the type strain Cupriavidus necator N-1.</title>
        <authorList>
            <person name="Poehlein A."/>
            <person name="Kusian B."/>
            <person name="Friedrich B."/>
            <person name="Daniel R."/>
            <person name="Bowien B."/>
        </authorList>
    </citation>
    <scope>NUCLEOTIDE SEQUENCE [LARGE SCALE GENOMIC DNA]</scope>
    <source>
        <strain evidence="6">ATCC 43291 / DSM 13513 / CCUG 52238 / LMG 8453 / N-1</strain>
        <plasmid evidence="5 6">pBB1</plasmid>
    </source>
</reference>
<dbReference type="PANTHER" id="PTHR43658">
    <property type="entry name" value="SHORT-CHAIN DEHYDROGENASE/REDUCTASE"/>
    <property type="match status" value="1"/>
</dbReference>
<name>F8GWA5_CUPNN</name>
<organism evidence="5 6">
    <name type="scientific">Cupriavidus necator (strain ATCC 43291 / DSM 13513 / CCUG 52238 / LMG 8453 / N-1)</name>
    <name type="common">Ralstonia eutropha</name>
    <dbReference type="NCBI Taxonomy" id="1042878"/>
    <lineage>
        <taxon>Bacteria</taxon>
        <taxon>Pseudomonadati</taxon>
        <taxon>Pseudomonadota</taxon>
        <taxon>Betaproteobacteria</taxon>
        <taxon>Burkholderiales</taxon>
        <taxon>Burkholderiaceae</taxon>
        <taxon>Cupriavidus</taxon>
    </lineage>
</organism>
<dbReference type="PRINTS" id="PR00080">
    <property type="entry name" value="SDRFAMILY"/>
</dbReference>
<dbReference type="EMBL" id="CP002879">
    <property type="protein sequence ID" value="AEI81680.1"/>
    <property type="molecule type" value="Genomic_DNA"/>
</dbReference>